<accession>A0A4Y1WWA2</accession>
<sequence length="193" mass="22031">MNNPSSEVHPLAPFLPDGARVLMLGSFPPKRVRWSMEFFYPNLQNDMWRIMGLLFFGDKAHFLADPKHFDRERIMAFCRTVGLALYDTASEVVRLRDNASDNFLQVVRPTDVCGLLDRLPECRAVVTTGEKATETLVGQLRCQRPAVGGSAPFEYAGRRMQLFRMPSSSRAYPRSVEWKAEFYRKMFAAVGMI</sequence>
<dbReference type="RefSeq" id="WP_141413272.1">
    <property type="nucleotide sequence ID" value="NZ_AP019735.1"/>
</dbReference>
<dbReference type="Gene3D" id="3.40.470.10">
    <property type="entry name" value="Uracil-DNA glycosylase-like domain"/>
    <property type="match status" value="1"/>
</dbReference>
<evidence type="ECO:0000313" key="2">
    <source>
        <dbReference type="Proteomes" id="UP000318946"/>
    </source>
</evidence>
<dbReference type="GeneID" id="78343014"/>
<accession>A0A3D3YNU8</accession>
<dbReference type="OrthoDB" id="9794144at2"/>
<dbReference type="AlphaFoldDB" id="A0A3D3YNU8"/>
<gene>
    <name evidence="1" type="ORF">A5CBH24_22980</name>
</gene>
<dbReference type="Proteomes" id="UP000318946">
    <property type="component" value="Chromosome"/>
</dbReference>
<dbReference type="InterPro" id="IPR036895">
    <property type="entry name" value="Uracil-DNA_glycosylase-like_sf"/>
</dbReference>
<dbReference type="SUPFAM" id="SSF52141">
    <property type="entry name" value="Uracil-DNA glycosylase-like"/>
    <property type="match status" value="1"/>
</dbReference>
<dbReference type="EMBL" id="AP019735">
    <property type="protein sequence ID" value="BBL04985.1"/>
    <property type="molecule type" value="Genomic_DNA"/>
</dbReference>
<keyword evidence="2" id="KW-1185">Reference proteome</keyword>
<protein>
    <submittedName>
        <fullName evidence="1">DNA glycosylase</fullName>
    </submittedName>
</protein>
<reference evidence="2" key="1">
    <citation type="submission" date="2019-06" db="EMBL/GenBank/DDBJ databases">
        <title>Alistipes onderdonkii subsp. vulgaris subsp. nov., Alistipes dispar sp. nov. and Alistipes communis sp. nov., isolated from human faeces, and creation of Alistipes onderdonkii subsp. onderdonkii subsp. nov.</title>
        <authorList>
            <person name="Sakamoto M."/>
            <person name="Ikeyama N."/>
            <person name="Ogata Y."/>
            <person name="Suda W."/>
            <person name="Iino T."/>
            <person name="Hattori M."/>
            <person name="Ohkuma M."/>
        </authorList>
    </citation>
    <scope>NUCLEOTIDE SEQUENCE [LARGE SCALE GENOMIC DNA]</scope>
    <source>
        <strain evidence="2">5CBH24</strain>
    </source>
</reference>
<dbReference type="STRING" id="1118061.GCA_000311925_00352"/>
<name>A0A3D3YNU8_9BACT</name>
<organism evidence="1 2">
    <name type="scientific">Alistipes communis</name>
    <dbReference type="NCBI Taxonomy" id="2585118"/>
    <lineage>
        <taxon>Bacteria</taxon>
        <taxon>Pseudomonadati</taxon>
        <taxon>Bacteroidota</taxon>
        <taxon>Bacteroidia</taxon>
        <taxon>Bacteroidales</taxon>
        <taxon>Rikenellaceae</taxon>
        <taxon>Alistipes</taxon>
    </lineage>
</organism>
<evidence type="ECO:0000313" key="1">
    <source>
        <dbReference type="EMBL" id="BBL04985.1"/>
    </source>
</evidence>
<dbReference type="CDD" id="cd10032">
    <property type="entry name" value="UDG-F6_HDG"/>
    <property type="match status" value="1"/>
</dbReference>
<dbReference type="KEGG" id="acou:A5CBH24_22980"/>
<accession>A0A4Y1XMD8</accession>
<proteinExistence type="predicted"/>